<feature type="transmembrane region" description="Helical" evidence="1">
    <location>
        <begin position="100"/>
        <end position="117"/>
    </location>
</feature>
<evidence type="ECO:0000256" key="1">
    <source>
        <dbReference type="SAM" id="Phobius"/>
    </source>
</evidence>
<evidence type="ECO:0000313" key="3">
    <source>
        <dbReference type="Proteomes" id="UP000178759"/>
    </source>
</evidence>
<name>A0A1F6AGL5_9BACT</name>
<keyword evidence="1" id="KW-1133">Transmembrane helix</keyword>
<dbReference type="Proteomes" id="UP000178759">
    <property type="component" value="Unassembled WGS sequence"/>
</dbReference>
<protein>
    <submittedName>
        <fullName evidence="2">Uncharacterized protein</fullName>
    </submittedName>
</protein>
<evidence type="ECO:0000313" key="2">
    <source>
        <dbReference type="EMBL" id="OGG23898.1"/>
    </source>
</evidence>
<accession>A0A1F6AGL5</accession>
<organism evidence="2 3">
    <name type="scientific">Candidatus Gottesmanbacteria bacterium RIFCSPLOWO2_01_FULL_43_11b</name>
    <dbReference type="NCBI Taxonomy" id="1798392"/>
    <lineage>
        <taxon>Bacteria</taxon>
        <taxon>Candidatus Gottesmaniibacteriota</taxon>
    </lineage>
</organism>
<reference evidence="2 3" key="1">
    <citation type="journal article" date="2016" name="Nat. Commun.">
        <title>Thousands of microbial genomes shed light on interconnected biogeochemical processes in an aquifer system.</title>
        <authorList>
            <person name="Anantharaman K."/>
            <person name="Brown C.T."/>
            <person name="Hug L.A."/>
            <person name="Sharon I."/>
            <person name="Castelle C.J."/>
            <person name="Probst A.J."/>
            <person name="Thomas B.C."/>
            <person name="Singh A."/>
            <person name="Wilkins M.J."/>
            <person name="Karaoz U."/>
            <person name="Brodie E.L."/>
            <person name="Williams K.H."/>
            <person name="Hubbard S.S."/>
            <person name="Banfield J.F."/>
        </authorList>
    </citation>
    <scope>NUCLEOTIDE SEQUENCE [LARGE SCALE GENOMIC DNA]</scope>
</reference>
<feature type="transmembrane region" description="Helical" evidence="1">
    <location>
        <begin position="192"/>
        <end position="215"/>
    </location>
</feature>
<keyword evidence="1" id="KW-0472">Membrane</keyword>
<sequence>MISTLGILAELLLLFFLSKKLIQNIYTLFYLVIRNRPVALSIVTLLLFPGTVIHELSHLFTAEILGVRTGKLILAPESIRGSEIQAGSVAIVKTGPFRRILIGLAPLFWGMGALFVVSYFQNIPYIVAFYLMFSISNSMFPSAIDMKESPGPILVVLIFFSAAYIAGIRLSLSGQPLEIITTLLYSLVQSLGIVLAVNIGLLLIIHVLIVLLGSFQNFKKG</sequence>
<keyword evidence="1" id="KW-0812">Transmembrane</keyword>
<feature type="transmembrane region" description="Helical" evidence="1">
    <location>
        <begin position="123"/>
        <end position="140"/>
    </location>
</feature>
<dbReference type="STRING" id="1798392.A3A79_01720"/>
<feature type="transmembrane region" description="Helical" evidence="1">
    <location>
        <begin position="152"/>
        <end position="172"/>
    </location>
</feature>
<dbReference type="AlphaFoldDB" id="A0A1F6AGL5"/>
<proteinExistence type="predicted"/>
<dbReference type="EMBL" id="MFJV01000001">
    <property type="protein sequence ID" value="OGG23898.1"/>
    <property type="molecule type" value="Genomic_DNA"/>
</dbReference>
<comment type="caution">
    <text evidence="2">The sequence shown here is derived from an EMBL/GenBank/DDBJ whole genome shotgun (WGS) entry which is preliminary data.</text>
</comment>
<gene>
    <name evidence="2" type="ORF">A3A79_01720</name>
</gene>